<feature type="non-terminal residue" evidence="1">
    <location>
        <position position="78"/>
    </location>
</feature>
<evidence type="ECO:0008006" key="3">
    <source>
        <dbReference type="Google" id="ProtNLM"/>
    </source>
</evidence>
<organism evidence="1 2">
    <name type="scientific">Candidatus Afipia apatlaquensis</name>
    <dbReference type="NCBI Taxonomy" id="2712852"/>
    <lineage>
        <taxon>Bacteria</taxon>
        <taxon>Pseudomonadati</taxon>
        <taxon>Pseudomonadota</taxon>
        <taxon>Alphaproteobacteria</taxon>
        <taxon>Hyphomicrobiales</taxon>
        <taxon>Nitrobacteraceae</taxon>
        <taxon>Afipia</taxon>
    </lineage>
</organism>
<gene>
    <name evidence="1" type="ORF">G4V63_09645</name>
</gene>
<protein>
    <recommendedName>
        <fullName evidence="3">PaaI family thioesterase</fullName>
    </recommendedName>
</protein>
<dbReference type="EMBL" id="JAAMRR010000505">
    <property type="protein sequence ID" value="NGX95468.1"/>
    <property type="molecule type" value="Genomic_DNA"/>
</dbReference>
<evidence type="ECO:0000313" key="2">
    <source>
        <dbReference type="Proteomes" id="UP000480266"/>
    </source>
</evidence>
<comment type="caution">
    <text evidence="1">The sequence shown here is derived from an EMBL/GenBank/DDBJ whole genome shotgun (WGS) entry which is preliminary data.</text>
</comment>
<name>A0A7C9VDE9_9BRAD</name>
<dbReference type="Proteomes" id="UP000480266">
    <property type="component" value="Unassembled WGS sequence"/>
</dbReference>
<keyword evidence="2" id="KW-1185">Reference proteome</keyword>
<proteinExistence type="predicted"/>
<sequence>MTKVNSLKLLDAVMSAPGFPKSSGMHIVHAEPGRVTIALPRKPELLQFAGHFHGGVITALADQAAGAATTTALPEGKI</sequence>
<dbReference type="InterPro" id="IPR029069">
    <property type="entry name" value="HotDog_dom_sf"/>
</dbReference>
<dbReference type="Gene3D" id="3.10.129.10">
    <property type="entry name" value="Hotdog Thioesterase"/>
    <property type="match status" value="1"/>
</dbReference>
<accession>A0A7C9VDE9</accession>
<dbReference type="SUPFAM" id="SSF54637">
    <property type="entry name" value="Thioesterase/thiol ester dehydrase-isomerase"/>
    <property type="match status" value="1"/>
</dbReference>
<reference evidence="1" key="1">
    <citation type="submission" date="2020-02" db="EMBL/GenBank/DDBJ databases">
        <title>Draft genome sequence of Candidatus Afipia apatlaquensis IBT-C3, a potential strain for decolorization of textile dyes.</title>
        <authorList>
            <person name="Sanchez-Reyes A."/>
            <person name="Breton-Deval L."/>
            <person name="Mangelson H."/>
            <person name="Sanchez-Flores A."/>
        </authorList>
    </citation>
    <scope>NUCLEOTIDE SEQUENCE [LARGE SCALE GENOMIC DNA]</scope>
    <source>
        <strain evidence="1">IBT-C3</strain>
    </source>
</reference>
<dbReference type="AlphaFoldDB" id="A0A7C9VDE9"/>
<evidence type="ECO:0000313" key="1">
    <source>
        <dbReference type="EMBL" id="NGX95468.1"/>
    </source>
</evidence>